<evidence type="ECO:0000256" key="1">
    <source>
        <dbReference type="SAM" id="MobiDB-lite"/>
    </source>
</evidence>
<feature type="region of interest" description="Disordered" evidence="1">
    <location>
        <begin position="43"/>
        <end position="72"/>
    </location>
</feature>
<dbReference type="EMBL" id="CAKXZT010000142">
    <property type="protein sequence ID" value="CAH2405173.1"/>
    <property type="molecule type" value="Genomic_DNA"/>
</dbReference>
<proteinExistence type="predicted"/>
<reference evidence="2 3" key="1">
    <citation type="submission" date="2022-03" db="EMBL/GenBank/DDBJ databases">
        <authorList>
            <person name="Brunel B."/>
        </authorList>
    </citation>
    <scope>NUCLEOTIDE SEQUENCE [LARGE SCALE GENOMIC DNA]</scope>
    <source>
        <strain evidence="2">STM5069sample</strain>
    </source>
</reference>
<sequence>MGLNDYDARSNGNFDEVTIAAANDENGVLYIFDYRDGEVYRRGSSVQDAEPESCAGGSSSMRHRSSGRPSARHGQCFRWLVRVRDENGEVLCAIDVQEAQAKTPHRSSTAQPIVITLTDRDEPHRKNPCPSIVLGLADRR</sequence>
<name>A0ABM9E7Q0_9HYPH</name>
<organism evidence="2 3">
    <name type="scientific">Mesorhizobium escarrei</name>
    <dbReference type="NCBI Taxonomy" id="666018"/>
    <lineage>
        <taxon>Bacteria</taxon>
        <taxon>Pseudomonadati</taxon>
        <taxon>Pseudomonadota</taxon>
        <taxon>Alphaproteobacteria</taxon>
        <taxon>Hyphomicrobiales</taxon>
        <taxon>Phyllobacteriaceae</taxon>
        <taxon>Mesorhizobium</taxon>
    </lineage>
</organism>
<dbReference type="Proteomes" id="UP001153050">
    <property type="component" value="Unassembled WGS sequence"/>
</dbReference>
<gene>
    <name evidence="2" type="ORF">MES5069_460002</name>
</gene>
<keyword evidence="3" id="KW-1185">Reference proteome</keyword>
<comment type="caution">
    <text evidence="2">The sequence shown here is derived from an EMBL/GenBank/DDBJ whole genome shotgun (WGS) entry which is preliminary data.</text>
</comment>
<evidence type="ECO:0000313" key="2">
    <source>
        <dbReference type="EMBL" id="CAH2405173.1"/>
    </source>
</evidence>
<accession>A0ABM9E7Q0</accession>
<dbReference type="RefSeq" id="WP_254020295.1">
    <property type="nucleotide sequence ID" value="NZ_CAKXZT010000142.1"/>
</dbReference>
<evidence type="ECO:0000313" key="3">
    <source>
        <dbReference type="Proteomes" id="UP001153050"/>
    </source>
</evidence>
<protein>
    <submittedName>
        <fullName evidence="2">Uncharacterized protein</fullName>
    </submittedName>
</protein>